<keyword evidence="3 7" id="KW-0863">Zinc-finger</keyword>
<dbReference type="InterPro" id="IPR034870">
    <property type="entry name" value="TET_fam"/>
</dbReference>
<keyword evidence="6" id="KW-0539">Nucleus</keyword>
<dbReference type="STRING" id="29655.A0A0K9P7K4"/>
<dbReference type="PANTHER" id="PTHR23238">
    <property type="entry name" value="RNA BINDING PROTEIN"/>
    <property type="match status" value="1"/>
</dbReference>
<dbReference type="OMA" id="GWPFGGN"/>
<dbReference type="GO" id="GO:0006355">
    <property type="term" value="P:regulation of DNA-templated transcription"/>
    <property type="evidence" value="ECO:0007669"/>
    <property type="project" value="InterPro"/>
</dbReference>
<dbReference type="GO" id="GO:0005634">
    <property type="term" value="C:nucleus"/>
    <property type="evidence" value="ECO:0007669"/>
    <property type="project" value="UniProtKB-SubCell"/>
</dbReference>
<name>A0A0K9P7K4_ZOSMR</name>
<dbReference type="PROSITE" id="PS01358">
    <property type="entry name" value="ZF_RANBP2_1"/>
    <property type="match status" value="3"/>
</dbReference>
<evidence type="ECO:0000256" key="3">
    <source>
        <dbReference type="ARBA" id="ARBA00022771"/>
    </source>
</evidence>
<organism evidence="9 10">
    <name type="scientific">Zostera marina</name>
    <name type="common">Eelgrass</name>
    <dbReference type="NCBI Taxonomy" id="29655"/>
    <lineage>
        <taxon>Eukaryota</taxon>
        <taxon>Viridiplantae</taxon>
        <taxon>Streptophyta</taxon>
        <taxon>Embryophyta</taxon>
        <taxon>Tracheophyta</taxon>
        <taxon>Spermatophyta</taxon>
        <taxon>Magnoliopsida</taxon>
        <taxon>Liliopsida</taxon>
        <taxon>Zosteraceae</taxon>
        <taxon>Zostera</taxon>
    </lineage>
</organism>
<sequence>MAGEGGREGDWECGGCRNRNYAFRSICNRCKQPRLLVDIKTSADSKWFPRIGDWICPGCSNNNYASREMCKKCGQPKNEATMPALAMSEASLPTYANYFARMQGVQGLRMNYEMMGSVLQQSLPPYSNWPYSGIANKYGFLLGSNWPFGGNNSESLQRHGSNQPIEVPKGWRNGDWLCTCGFHNYSSRTECKKCNASLPSIPSMTKSTNSDLFPTLGTKRLASEEFINDLDNKRLNAGIFNNNFLENSHHSCQGFEQFSGSTSNDISGNHSMYSGGDALKMTNVLHMHLHSPQNKMMPALIGKGAKQWRDGDWMCTNCNNHNFASRSSCNRCKTERETSTSRPIHVS</sequence>
<dbReference type="SUPFAM" id="SSF90209">
    <property type="entry name" value="Ran binding protein zinc finger-like"/>
    <property type="match status" value="4"/>
</dbReference>
<comment type="caution">
    <text evidence="9">The sequence shown here is derived from an EMBL/GenBank/DDBJ whole genome shotgun (WGS) entry which is preliminary data.</text>
</comment>
<evidence type="ECO:0000256" key="7">
    <source>
        <dbReference type="PROSITE-ProRule" id="PRU00322"/>
    </source>
</evidence>
<evidence type="ECO:0000256" key="4">
    <source>
        <dbReference type="ARBA" id="ARBA00022833"/>
    </source>
</evidence>
<evidence type="ECO:0000259" key="8">
    <source>
        <dbReference type="PROSITE" id="PS50199"/>
    </source>
</evidence>
<dbReference type="Gene3D" id="4.10.1060.10">
    <property type="entry name" value="Zinc finger, RanBP2-type"/>
    <property type="match status" value="4"/>
</dbReference>
<dbReference type="GO" id="GO:0008270">
    <property type="term" value="F:zinc ion binding"/>
    <property type="evidence" value="ECO:0007669"/>
    <property type="project" value="UniProtKB-KW"/>
</dbReference>
<dbReference type="Proteomes" id="UP000036987">
    <property type="component" value="Unassembled WGS sequence"/>
</dbReference>
<proteinExistence type="predicted"/>
<comment type="subcellular location">
    <subcellularLocation>
        <location evidence="1">Nucleus</location>
    </subcellularLocation>
</comment>
<gene>
    <name evidence="9" type="ORF">ZOSMA_37G00930</name>
</gene>
<evidence type="ECO:0000256" key="2">
    <source>
        <dbReference type="ARBA" id="ARBA00022723"/>
    </source>
</evidence>
<protein>
    <recommendedName>
        <fullName evidence="8">RanBP2-type domain-containing protein</fullName>
    </recommendedName>
</protein>
<dbReference type="InterPro" id="IPR036443">
    <property type="entry name" value="Znf_RanBP2_sf"/>
</dbReference>
<evidence type="ECO:0000256" key="6">
    <source>
        <dbReference type="ARBA" id="ARBA00023242"/>
    </source>
</evidence>
<evidence type="ECO:0000313" key="10">
    <source>
        <dbReference type="Proteomes" id="UP000036987"/>
    </source>
</evidence>
<dbReference type="Pfam" id="PF00641">
    <property type="entry name" value="Zn_ribbon_RanBP"/>
    <property type="match status" value="3"/>
</dbReference>
<dbReference type="FunFam" id="4.10.1060.10:FF:000013">
    <property type="entry name" value="Zinc finger, RanBP2-type protein"/>
    <property type="match status" value="1"/>
</dbReference>
<dbReference type="EMBL" id="LFYR01001173">
    <property type="protein sequence ID" value="KMZ64212.1"/>
    <property type="molecule type" value="Genomic_DNA"/>
</dbReference>
<dbReference type="OrthoDB" id="1878647at2759"/>
<dbReference type="SMART" id="SM00547">
    <property type="entry name" value="ZnF_RBZ"/>
    <property type="match status" value="4"/>
</dbReference>
<feature type="domain" description="RanBP2-type" evidence="8">
    <location>
        <begin position="7"/>
        <end position="36"/>
    </location>
</feature>
<keyword evidence="10" id="KW-1185">Reference proteome</keyword>
<keyword evidence="2" id="KW-0479">Metal-binding</keyword>
<reference evidence="10" key="1">
    <citation type="journal article" date="2016" name="Nature">
        <title>The genome of the seagrass Zostera marina reveals angiosperm adaptation to the sea.</title>
        <authorList>
            <person name="Olsen J.L."/>
            <person name="Rouze P."/>
            <person name="Verhelst B."/>
            <person name="Lin Y.-C."/>
            <person name="Bayer T."/>
            <person name="Collen J."/>
            <person name="Dattolo E."/>
            <person name="De Paoli E."/>
            <person name="Dittami S."/>
            <person name="Maumus F."/>
            <person name="Michel G."/>
            <person name="Kersting A."/>
            <person name="Lauritano C."/>
            <person name="Lohaus R."/>
            <person name="Toepel M."/>
            <person name="Tonon T."/>
            <person name="Vanneste K."/>
            <person name="Amirebrahimi M."/>
            <person name="Brakel J."/>
            <person name="Bostroem C."/>
            <person name="Chovatia M."/>
            <person name="Grimwood J."/>
            <person name="Jenkins J.W."/>
            <person name="Jueterbock A."/>
            <person name="Mraz A."/>
            <person name="Stam W.T."/>
            <person name="Tice H."/>
            <person name="Bornberg-Bauer E."/>
            <person name="Green P.J."/>
            <person name="Pearson G.A."/>
            <person name="Procaccini G."/>
            <person name="Duarte C.M."/>
            <person name="Schmutz J."/>
            <person name="Reusch T.B.H."/>
            <person name="Van de Peer Y."/>
        </authorList>
    </citation>
    <scope>NUCLEOTIDE SEQUENCE [LARGE SCALE GENOMIC DNA]</scope>
    <source>
        <strain evidence="10">cv. Finnish</strain>
    </source>
</reference>
<dbReference type="PROSITE" id="PS50199">
    <property type="entry name" value="ZF_RANBP2_2"/>
    <property type="match status" value="4"/>
</dbReference>
<dbReference type="GO" id="GO:0003729">
    <property type="term" value="F:mRNA binding"/>
    <property type="evidence" value="ECO:0000318"/>
    <property type="project" value="GO_Central"/>
</dbReference>
<dbReference type="GO" id="GO:0005737">
    <property type="term" value="C:cytoplasm"/>
    <property type="evidence" value="ECO:0000318"/>
    <property type="project" value="GO_Central"/>
</dbReference>
<keyword evidence="4" id="KW-0862">Zinc</keyword>
<accession>A0A0K9P7K4</accession>
<feature type="domain" description="RanBP2-type" evidence="8">
    <location>
        <begin position="50"/>
        <end position="79"/>
    </location>
</feature>
<dbReference type="InterPro" id="IPR001876">
    <property type="entry name" value="Znf_RanBP2"/>
</dbReference>
<feature type="domain" description="RanBP2-type" evidence="8">
    <location>
        <begin position="172"/>
        <end position="200"/>
    </location>
</feature>
<feature type="domain" description="RanBP2-type" evidence="8">
    <location>
        <begin position="309"/>
        <end position="338"/>
    </location>
</feature>
<evidence type="ECO:0000313" key="9">
    <source>
        <dbReference type="EMBL" id="KMZ64212.1"/>
    </source>
</evidence>
<keyword evidence="5" id="KW-0694">RNA-binding</keyword>
<evidence type="ECO:0000256" key="5">
    <source>
        <dbReference type="ARBA" id="ARBA00022884"/>
    </source>
</evidence>
<dbReference type="AlphaFoldDB" id="A0A0K9P7K4"/>
<evidence type="ECO:0000256" key="1">
    <source>
        <dbReference type="ARBA" id="ARBA00004123"/>
    </source>
</evidence>